<reference evidence="3 4" key="1">
    <citation type="submission" date="2018-01" db="EMBL/GenBank/DDBJ databases">
        <title>The draft genome sequence of Halioglobus japonicus S1-36.</title>
        <authorList>
            <person name="Du Z.-J."/>
            <person name="Shi M.-J."/>
        </authorList>
    </citation>
    <scope>NUCLEOTIDE SEQUENCE [LARGE SCALE GENOMIC DNA]</scope>
    <source>
        <strain evidence="3 4">S1-36</strain>
    </source>
</reference>
<dbReference type="EMBL" id="PKUR01000002">
    <property type="protein sequence ID" value="PLW86512.1"/>
    <property type="molecule type" value="Genomic_DNA"/>
</dbReference>
<sequence length="293" mass="32019">MKKQNIGKLGIWSWMDNNNFDECRAFAQRAESQGYGAIWVPDAVGRDPFVTLSVIAEATETLCVATGIVNLYGRDAMAMKASRNSLDELSGGRLILGIGVSHAEMVGGLRQQEYGKPLTTMRNYLQRMEEAMYMGPQPEKQGLLVLAALREKMLGLSGSNADGAHPYFVTPEHTARARSILGPDKFLAPEQKVLLETDATKAREIARGAMAMYLGLPNYRNNLLTLGFEEADFDDGGSDRLVDAIVAWGDETAIMKRIESHWENGADHVCIQALRKDGVNGFDPVAIDALAPG</sequence>
<dbReference type="NCBIfam" id="TIGR03620">
    <property type="entry name" value="F420_MSMEG_4141"/>
    <property type="match status" value="1"/>
</dbReference>
<gene>
    <name evidence="3" type="ORF">C0029_08880</name>
</gene>
<dbReference type="RefSeq" id="WP_084199116.1">
    <property type="nucleotide sequence ID" value="NZ_BMYL01000002.1"/>
</dbReference>
<organism evidence="3 4">
    <name type="scientific">Halioglobus japonicus</name>
    <dbReference type="NCBI Taxonomy" id="930805"/>
    <lineage>
        <taxon>Bacteria</taxon>
        <taxon>Pseudomonadati</taxon>
        <taxon>Pseudomonadota</taxon>
        <taxon>Gammaproteobacteria</taxon>
        <taxon>Cellvibrionales</taxon>
        <taxon>Halieaceae</taxon>
        <taxon>Halioglobus</taxon>
    </lineage>
</organism>
<dbReference type="Proteomes" id="UP000235162">
    <property type="component" value="Unassembled WGS sequence"/>
</dbReference>
<evidence type="ECO:0000313" key="4">
    <source>
        <dbReference type="Proteomes" id="UP000235162"/>
    </source>
</evidence>
<dbReference type="CDD" id="cd01097">
    <property type="entry name" value="Tetrahydromethanopterin_reductase"/>
    <property type="match status" value="1"/>
</dbReference>
<dbReference type="GO" id="GO:0016705">
    <property type="term" value="F:oxidoreductase activity, acting on paired donors, with incorporation or reduction of molecular oxygen"/>
    <property type="evidence" value="ECO:0007669"/>
    <property type="project" value="InterPro"/>
</dbReference>
<dbReference type="Pfam" id="PF00296">
    <property type="entry name" value="Bac_luciferase"/>
    <property type="match status" value="1"/>
</dbReference>
<comment type="caution">
    <text evidence="3">The sequence shown here is derived from an EMBL/GenBank/DDBJ whole genome shotgun (WGS) entry which is preliminary data.</text>
</comment>
<proteinExistence type="predicted"/>
<dbReference type="AlphaFoldDB" id="A0AAP8MFC6"/>
<dbReference type="SUPFAM" id="SSF51679">
    <property type="entry name" value="Bacterial luciferase-like"/>
    <property type="match status" value="1"/>
</dbReference>
<dbReference type="InterPro" id="IPR011251">
    <property type="entry name" value="Luciferase-like_dom"/>
</dbReference>
<accession>A0AAP8MFC6</accession>
<protein>
    <submittedName>
        <fullName evidence="3">TIGR03620 family F420-dependent LLM class oxidoreductase</fullName>
    </submittedName>
</protein>
<dbReference type="Gene3D" id="3.20.20.30">
    <property type="entry name" value="Luciferase-like domain"/>
    <property type="match status" value="1"/>
</dbReference>
<dbReference type="KEGG" id="hja:BST95_09845"/>
<dbReference type="InterPro" id="IPR019922">
    <property type="entry name" value="Lucif-like_OxRdatse_MSMEG_4141"/>
</dbReference>
<dbReference type="InterPro" id="IPR036661">
    <property type="entry name" value="Luciferase-like_sf"/>
</dbReference>
<evidence type="ECO:0000259" key="2">
    <source>
        <dbReference type="Pfam" id="PF00296"/>
    </source>
</evidence>
<keyword evidence="1" id="KW-0560">Oxidoreductase</keyword>
<name>A0AAP8MFC6_9GAMM</name>
<evidence type="ECO:0000256" key="1">
    <source>
        <dbReference type="ARBA" id="ARBA00023002"/>
    </source>
</evidence>
<feature type="domain" description="Luciferase-like" evidence="2">
    <location>
        <begin position="18"/>
        <end position="206"/>
    </location>
</feature>
<dbReference type="InterPro" id="IPR050564">
    <property type="entry name" value="F420-G6PD/mer"/>
</dbReference>
<keyword evidence="4" id="KW-1185">Reference proteome</keyword>
<evidence type="ECO:0000313" key="3">
    <source>
        <dbReference type="EMBL" id="PLW86512.1"/>
    </source>
</evidence>
<dbReference type="PANTHER" id="PTHR43244:SF1">
    <property type="entry name" value="5,10-METHYLENETETRAHYDROMETHANOPTERIN REDUCTASE"/>
    <property type="match status" value="1"/>
</dbReference>
<dbReference type="PANTHER" id="PTHR43244">
    <property type="match status" value="1"/>
</dbReference>